<gene>
    <name evidence="1" type="ORF">TNCT_505071</name>
</gene>
<dbReference type="Proteomes" id="UP000887116">
    <property type="component" value="Unassembled WGS sequence"/>
</dbReference>
<accession>A0A8X6LTE7</accession>
<reference evidence="1" key="1">
    <citation type="submission" date="2020-07" db="EMBL/GenBank/DDBJ databases">
        <title>Multicomponent nature underlies the extraordinary mechanical properties of spider dragline silk.</title>
        <authorList>
            <person name="Kono N."/>
            <person name="Nakamura H."/>
            <person name="Mori M."/>
            <person name="Yoshida Y."/>
            <person name="Ohtoshi R."/>
            <person name="Malay A.D."/>
            <person name="Moran D.A.P."/>
            <person name="Tomita M."/>
            <person name="Numata K."/>
            <person name="Arakawa K."/>
        </authorList>
    </citation>
    <scope>NUCLEOTIDE SEQUENCE</scope>
</reference>
<sequence length="82" mass="9384">MLKSCYLYGVSRINKNDLDFKLDIARTYFHIKFGKCSPTGAYNEKNLQYTPITIALLILESSLNTCERVNPFWSRLASNSGE</sequence>
<evidence type="ECO:0000313" key="2">
    <source>
        <dbReference type="Proteomes" id="UP000887116"/>
    </source>
</evidence>
<protein>
    <submittedName>
        <fullName evidence="1">Uncharacterized protein</fullName>
    </submittedName>
</protein>
<name>A0A8X6LTE7_TRICU</name>
<keyword evidence="2" id="KW-1185">Reference proteome</keyword>
<proteinExistence type="predicted"/>
<dbReference type="AlphaFoldDB" id="A0A8X6LTE7"/>
<comment type="caution">
    <text evidence="1">The sequence shown here is derived from an EMBL/GenBank/DDBJ whole genome shotgun (WGS) entry which is preliminary data.</text>
</comment>
<organism evidence="1 2">
    <name type="scientific">Trichonephila clavata</name>
    <name type="common">Joro spider</name>
    <name type="synonym">Nephila clavata</name>
    <dbReference type="NCBI Taxonomy" id="2740835"/>
    <lineage>
        <taxon>Eukaryota</taxon>
        <taxon>Metazoa</taxon>
        <taxon>Ecdysozoa</taxon>
        <taxon>Arthropoda</taxon>
        <taxon>Chelicerata</taxon>
        <taxon>Arachnida</taxon>
        <taxon>Araneae</taxon>
        <taxon>Araneomorphae</taxon>
        <taxon>Entelegynae</taxon>
        <taxon>Araneoidea</taxon>
        <taxon>Nephilidae</taxon>
        <taxon>Trichonephila</taxon>
    </lineage>
</organism>
<evidence type="ECO:0000313" key="1">
    <source>
        <dbReference type="EMBL" id="GFR20002.1"/>
    </source>
</evidence>
<dbReference type="EMBL" id="BMAO01018005">
    <property type="protein sequence ID" value="GFR20002.1"/>
    <property type="molecule type" value="Genomic_DNA"/>
</dbReference>